<comment type="caution">
    <text evidence="8">The sequence shown here is derived from an EMBL/GenBank/DDBJ whole genome shotgun (WGS) entry which is preliminary data.</text>
</comment>
<feature type="domain" description="PTS EIIA type-2" evidence="7">
    <location>
        <begin position="6"/>
        <end position="150"/>
    </location>
</feature>
<dbReference type="PROSITE" id="PS51094">
    <property type="entry name" value="PTS_EIIA_TYPE_2"/>
    <property type="match status" value="1"/>
</dbReference>
<dbReference type="GO" id="GO:0005737">
    <property type="term" value="C:cytoplasm"/>
    <property type="evidence" value="ECO:0007669"/>
    <property type="project" value="UniProtKB-SubCell"/>
</dbReference>
<comment type="subcellular location">
    <subcellularLocation>
        <location evidence="1">Cytoplasm</location>
    </subcellularLocation>
</comment>
<proteinExistence type="predicted"/>
<dbReference type="EMBL" id="DMZY01000104">
    <property type="protein sequence ID" value="HAV92215.1"/>
    <property type="molecule type" value="Genomic_DNA"/>
</dbReference>
<gene>
    <name evidence="8" type="ORF">DCW38_03435</name>
</gene>
<dbReference type="FunFam" id="3.40.930.10:FF:000009">
    <property type="entry name" value="PTS system, fructose specific IIABC component"/>
    <property type="match status" value="1"/>
</dbReference>
<evidence type="ECO:0000313" key="9">
    <source>
        <dbReference type="Proteomes" id="UP000264062"/>
    </source>
</evidence>
<dbReference type="PANTHER" id="PTHR47738">
    <property type="entry name" value="PTS SYSTEM FRUCTOSE-LIKE EIIA COMPONENT-RELATED"/>
    <property type="match status" value="1"/>
</dbReference>
<reference evidence="8 9" key="1">
    <citation type="journal article" date="2018" name="Nat. Biotechnol.">
        <title>A standardized bacterial taxonomy based on genome phylogeny substantially revises the tree of life.</title>
        <authorList>
            <person name="Parks D.H."/>
            <person name="Chuvochina M."/>
            <person name="Waite D.W."/>
            <person name="Rinke C."/>
            <person name="Skarshewski A."/>
            <person name="Chaumeil P.A."/>
            <person name="Hugenholtz P."/>
        </authorList>
    </citation>
    <scope>NUCLEOTIDE SEQUENCE [LARGE SCALE GENOMIC DNA]</scope>
    <source>
        <strain evidence="8">UBA9956</strain>
    </source>
</reference>
<evidence type="ECO:0000256" key="3">
    <source>
        <dbReference type="ARBA" id="ARBA00022553"/>
    </source>
</evidence>
<keyword evidence="4 8" id="KW-0762">Sugar transport</keyword>
<keyword evidence="6" id="KW-0598">Phosphotransferase system</keyword>
<dbReference type="PANTHER" id="PTHR47738:SF2">
    <property type="entry name" value="PTS SYSTEM FRUCTOSE-LIKE EIIA COMPONENT"/>
    <property type="match status" value="1"/>
</dbReference>
<organism evidence="8 9">
    <name type="scientific">candidate division WOR-3 bacterium</name>
    <dbReference type="NCBI Taxonomy" id="2052148"/>
    <lineage>
        <taxon>Bacteria</taxon>
        <taxon>Bacteria division WOR-3</taxon>
    </lineage>
</organism>
<protein>
    <submittedName>
        <fullName evidence="8">PTS sugar transporter subunit IIA</fullName>
    </submittedName>
</protein>
<evidence type="ECO:0000256" key="5">
    <source>
        <dbReference type="ARBA" id="ARBA00022679"/>
    </source>
</evidence>
<dbReference type="GO" id="GO:0008982">
    <property type="term" value="F:protein-N(PI)-phosphohistidine-sugar phosphotransferase activity"/>
    <property type="evidence" value="ECO:0007669"/>
    <property type="project" value="InterPro"/>
</dbReference>
<keyword evidence="2" id="KW-0813">Transport</keyword>
<evidence type="ECO:0000256" key="6">
    <source>
        <dbReference type="ARBA" id="ARBA00022683"/>
    </source>
</evidence>
<sequence length="153" mass="17512">MEFLYELLNESLVRSDLKSASKSDVIDELAEILVSNEIIKDKVSLMDKLVEREKIETTGVGHGIAIPHARTETVNGLALCFGVSREGIDYDALDGKPVNIFFLIVSNEENKNRYIQLLARISRICRKDSFREKIMNSETEKEIISIFREEEKF</sequence>
<keyword evidence="5" id="KW-0808">Transferase</keyword>
<dbReference type="InterPro" id="IPR051541">
    <property type="entry name" value="PTS_SugarTrans_NitroReg"/>
</dbReference>
<dbReference type="InterPro" id="IPR002178">
    <property type="entry name" value="PTS_EIIA_type-2_dom"/>
</dbReference>
<dbReference type="SUPFAM" id="SSF55804">
    <property type="entry name" value="Phoshotransferase/anion transport protein"/>
    <property type="match status" value="1"/>
</dbReference>
<dbReference type="PROSITE" id="PS00372">
    <property type="entry name" value="PTS_EIIA_TYPE_2_HIS"/>
    <property type="match status" value="1"/>
</dbReference>
<keyword evidence="3" id="KW-0597">Phosphoprotein</keyword>
<dbReference type="NCBIfam" id="TIGR00848">
    <property type="entry name" value="fruA"/>
    <property type="match status" value="1"/>
</dbReference>
<dbReference type="AlphaFoldDB" id="A0A350H9J9"/>
<dbReference type="GO" id="GO:0009401">
    <property type="term" value="P:phosphoenolpyruvate-dependent sugar phosphotransferase system"/>
    <property type="evidence" value="ECO:0007669"/>
    <property type="project" value="UniProtKB-KW"/>
</dbReference>
<dbReference type="Pfam" id="PF00359">
    <property type="entry name" value="PTS_EIIA_2"/>
    <property type="match status" value="1"/>
</dbReference>
<evidence type="ECO:0000256" key="2">
    <source>
        <dbReference type="ARBA" id="ARBA00022448"/>
    </source>
</evidence>
<accession>A0A350H9J9</accession>
<dbReference type="Gene3D" id="3.40.930.10">
    <property type="entry name" value="Mannitol-specific EII, Chain A"/>
    <property type="match status" value="1"/>
</dbReference>
<evidence type="ECO:0000256" key="4">
    <source>
        <dbReference type="ARBA" id="ARBA00022597"/>
    </source>
</evidence>
<dbReference type="GO" id="GO:0016020">
    <property type="term" value="C:membrane"/>
    <property type="evidence" value="ECO:0007669"/>
    <property type="project" value="InterPro"/>
</dbReference>
<dbReference type="CDD" id="cd00211">
    <property type="entry name" value="PTS_IIA_fru"/>
    <property type="match status" value="1"/>
</dbReference>
<evidence type="ECO:0000256" key="1">
    <source>
        <dbReference type="ARBA" id="ARBA00004496"/>
    </source>
</evidence>
<evidence type="ECO:0000259" key="7">
    <source>
        <dbReference type="PROSITE" id="PS51094"/>
    </source>
</evidence>
<evidence type="ECO:0000313" key="8">
    <source>
        <dbReference type="EMBL" id="HAV92215.1"/>
    </source>
</evidence>
<dbReference type="Proteomes" id="UP000264062">
    <property type="component" value="Unassembled WGS sequence"/>
</dbReference>
<dbReference type="InterPro" id="IPR004715">
    <property type="entry name" value="PTS_IIA_fruc"/>
</dbReference>
<name>A0A350H9J9_UNCW3</name>
<dbReference type="InterPro" id="IPR016152">
    <property type="entry name" value="PTrfase/Anion_transptr"/>
</dbReference>